<dbReference type="Gene3D" id="3.40.640.10">
    <property type="entry name" value="Type I PLP-dependent aspartate aminotransferase-like (Major domain)"/>
    <property type="match status" value="1"/>
</dbReference>
<dbReference type="CDD" id="cd00610">
    <property type="entry name" value="OAT_like"/>
    <property type="match status" value="1"/>
</dbReference>
<dbReference type="InterPro" id="IPR049704">
    <property type="entry name" value="Aminotrans_3_PPA_site"/>
</dbReference>
<dbReference type="UniPathway" id="UPA00251">
    <property type="reaction ID" value="UER00317"/>
</dbReference>
<comment type="subunit">
    <text evidence="8">Homodimer.</text>
</comment>
<dbReference type="Proteomes" id="UP000199019">
    <property type="component" value="Unassembled WGS sequence"/>
</dbReference>
<dbReference type="HAMAP" id="MF_00375">
    <property type="entry name" value="HemL_aminotrans_3"/>
    <property type="match status" value="1"/>
</dbReference>
<comment type="pathway">
    <text evidence="3">Porphyrin-containing compound metabolism; protoporphyrin-IX biosynthesis; 5-aminolevulinate from L-glutamyl-tRNA(Glu): step 2/2.</text>
</comment>
<dbReference type="InterPro" id="IPR015424">
    <property type="entry name" value="PyrdxlP-dep_Trfase"/>
</dbReference>
<dbReference type="GO" id="GO:0008483">
    <property type="term" value="F:transaminase activity"/>
    <property type="evidence" value="ECO:0007669"/>
    <property type="project" value="InterPro"/>
</dbReference>
<evidence type="ECO:0000256" key="1">
    <source>
        <dbReference type="ARBA" id="ARBA00001579"/>
    </source>
</evidence>
<organism evidence="9 10">
    <name type="scientific">Pedococcus cremeus</name>
    <dbReference type="NCBI Taxonomy" id="587636"/>
    <lineage>
        <taxon>Bacteria</taxon>
        <taxon>Bacillati</taxon>
        <taxon>Actinomycetota</taxon>
        <taxon>Actinomycetes</taxon>
        <taxon>Micrococcales</taxon>
        <taxon>Intrasporangiaceae</taxon>
        <taxon>Pedococcus</taxon>
    </lineage>
</organism>
<dbReference type="InterPro" id="IPR015422">
    <property type="entry name" value="PyrdxlP-dep_Trfase_small"/>
</dbReference>
<dbReference type="PANTHER" id="PTHR43713:SF3">
    <property type="entry name" value="GLUTAMATE-1-SEMIALDEHYDE 2,1-AMINOMUTASE 1, CHLOROPLASTIC-RELATED"/>
    <property type="match status" value="1"/>
</dbReference>
<evidence type="ECO:0000256" key="3">
    <source>
        <dbReference type="ARBA" id="ARBA00004819"/>
    </source>
</evidence>
<protein>
    <recommendedName>
        <fullName evidence="8">Glutamate-1-semialdehyde 2,1-aminomutase</fullName>
        <shortName evidence="8">GSA</shortName>
        <ecNumber evidence="8">5.4.3.8</ecNumber>
    </recommendedName>
    <alternativeName>
        <fullName evidence="8">Glutamate-1-semialdehyde aminotransferase</fullName>
        <shortName evidence="8">GSA-AT</shortName>
    </alternativeName>
</protein>
<dbReference type="GO" id="GO:0030170">
    <property type="term" value="F:pyridoxal phosphate binding"/>
    <property type="evidence" value="ECO:0007669"/>
    <property type="project" value="InterPro"/>
</dbReference>
<dbReference type="STRING" id="587636.SAMN05216199_0307"/>
<accession>A0A1H9XSV0</accession>
<dbReference type="PROSITE" id="PS00600">
    <property type="entry name" value="AA_TRANSFER_CLASS_3"/>
    <property type="match status" value="1"/>
</dbReference>
<dbReference type="InterPro" id="IPR004639">
    <property type="entry name" value="4pyrrol_synth_GluAld_NH2Trfase"/>
</dbReference>
<dbReference type="RefSeq" id="WP_245735995.1">
    <property type="nucleotide sequence ID" value="NZ_FOHB01000012.1"/>
</dbReference>
<keyword evidence="6 8" id="KW-0413">Isomerase</keyword>
<evidence type="ECO:0000256" key="6">
    <source>
        <dbReference type="ARBA" id="ARBA00023235"/>
    </source>
</evidence>
<dbReference type="InterPro" id="IPR015421">
    <property type="entry name" value="PyrdxlP-dep_Trfase_major"/>
</dbReference>
<name>A0A1H9XSV0_9MICO</name>
<dbReference type="GO" id="GO:0005737">
    <property type="term" value="C:cytoplasm"/>
    <property type="evidence" value="ECO:0007669"/>
    <property type="project" value="UniProtKB-SubCell"/>
</dbReference>
<dbReference type="InterPro" id="IPR005814">
    <property type="entry name" value="Aminotrans_3"/>
</dbReference>
<dbReference type="PANTHER" id="PTHR43713">
    <property type="entry name" value="GLUTAMATE-1-SEMIALDEHYDE 2,1-AMINOMUTASE"/>
    <property type="match status" value="1"/>
</dbReference>
<sequence>MTDRPGTTASIAAYPMEAPASQALLDRALAVTPGGVNSPVRAFRAVGGTPRFMVSGHGPYLRDADGREYVDLVCSWGPMILGHAHPAVLEAVTTAAGRGFSFGTPSENEVALAEEIVARVEPVEQVRLVSSGTEATMSAIRLARGFTGRSVIVKFAGCYHGHVDSLLAAAGSGVATFALPDSAGVPKEMAAETIVLPYNDLAALEAAFAERGQEIAAVITEASPGNMGVVPPAPGFTEGLRRVTTEHGALLVSDEVMTGFRCSAAGWYGLEGPYAAGAPDLFTFGKVMGGGFPAAAFGGRADVMAMLAPLGPVYQAGTLSGNPVATAAGLATLQHCTPEVYDRLTTVADTLTAALGDELGKAGVPHVIQRAGSMFSVFFREGAVVNYDDAKDQHVPAFAAFFHSMLSQGVHLPPSAFEAWFLSAAHDDAAVDRVLAALPAAASEAAAAFARIDA</sequence>
<dbReference type="EMBL" id="FOHB01000012">
    <property type="protein sequence ID" value="SES49238.1"/>
    <property type="molecule type" value="Genomic_DNA"/>
</dbReference>
<dbReference type="Pfam" id="PF00202">
    <property type="entry name" value="Aminotran_3"/>
    <property type="match status" value="1"/>
</dbReference>
<keyword evidence="7 8" id="KW-0627">Porphyrin biosynthesis</keyword>
<comment type="similarity">
    <text evidence="4 8">Belongs to the class-III pyridoxal-phosphate-dependent aminotransferase family. HemL subfamily.</text>
</comment>
<evidence type="ECO:0000256" key="4">
    <source>
        <dbReference type="ARBA" id="ARBA00008981"/>
    </source>
</evidence>
<gene>
    <name evidence="8" type="primary">hemL</name>
    <name evidence="9" type="ORF">SAMN05216199_0307</name>
</gene>
<dbReference type="AlphaFoldDB" id="A0A1H9XSV0"/>
<dbReference type="EC" id="5.4.3.8" evidence="8"/>
<comment type="cofactor">
    <cofactor evidence="2 8">
        <name>pyridoxal 5'-phosphate</name>
        <dbReference type="ChEBI" id="CHEBI:597326"/>
    </cofactor>
</comment>
<reference evidence="10" key="1">
    <citation type="submission" date="2016-10" db="EMBL/GenBank/DDBJ databases">
        <authorList>
            <person name="Varghese N."/>
            <person name="Submissions S."/>
        </authorList>
    </citation>
    <scope>NUCLEOTIDE SEQUENCE [LARGE SCALE GENOMIC DNA]</scope>
    <source>
        <strain evidence="10">CGMCC 1.6963</strain>
    </source>
</reference>
<evidence type="ECO:0000313" key="9">
    <source>
        <dbReference type="EMBL" id="SES49238.1"/>
    </source>
</evidence>
<keyword evidence="8" id="KW-0963">Cytoplasm</keyword>
<keyword evidence="10" id="KW-1185">Reference proteome</keyword>
<proteinExistence type="inferred from homology"/>
<dbReference type="Gene3D" id="3.90.1150.10">
    <property type="entry name" value="Aspartate Aminotransferase, domain 1"/>
    <property type="match status" value="1"/>
</dbReference>
<evidence type="ECO:0000313" key="10">
    <source>
        <dbReference type="Proteomes" id="UP000199019"/>
    </source>
</evidence>
<dbReference type="SUPFAM" id="SSF53383">
    <property type="entry name" value="PLP-dependent transferases"/>
    <property type="match status" value="1"/>
</dbReference>
<evidence type="ECO:0000256" key="5">
    <source>
        <dbReference type="ARBA" id="ARBA00022898"/>
    </source>
</evidence>
<comment type="catalytic activity">
    <reaction evidence="1 8">
        <text>(S)-4-amino-5-oxopentanoate = 5-aminolevulinate</text>
        <dbReference type="Rhea" id="RHEA:14265"/>
        <dbReference type="ChEBI" id="CHEBI:57501"/>
        <dbReference type="ChEBI" id="CHEBI:356416"/>
        <dbReference type="EC" id="5.4.3.8"/>
    </reaction>
</comment>
<comment type="subcellular location">
    <subcellularLocation>
        <location evidence="8">Cytoplasm</location>
    </subcellularLocation>
</comment>
<evidence type="ECO:0000256" key="8">
    <source>
        <dbReference type="HAMAP-Rule" id="MF_00375"/>
    </source>
</evidence>
<dbReference type="NCBIfam" id="NF000818">
    <property type="entry name" value="PRK00062.1"/>
    <property type="match status" value="1"/>
</dbReference>
<evidence type="ECO:0000256" key="7">
    <source>
        <dbReference type="ARBA" id="ARBA00023244"/>
    </source>
</evidence>
<feature type="modified residue" description="N6-(pyridoxal phosphate)lysine" evidence="8">
    <location>
        <position position="286"/>
    </location>
</feature>
<evidence type="ECO:0000256" key="2">
    <source>
        <dbReference type="ARBA" id="ARBA00001933"/>
    </source>
</evidence>
<dbReference type="GO" id="GO:0042286">
    <property type="term" value="F:glutamate-1-semialdehyde 2,1-aminomutase activity"/>
    <property type="evidence" value="ECO:0007669"/>
    <property type="project" value="UniProtKB-UniRule"/>
</dbReference>
<keyword evidence="5 8" id="KW-0663">Pyridoxal phosphate</keyword>
<dbReference type="FunFam" id="3.40.640.10:FF:000021">
    <property type="entry name" value="Glutamate-1-semialdehyde 2,1-aminomutase"/>
    <property type="match status" value="1"/>
</dbReference>
<dbReference type="GO" id="GO:0006782">
    <property type="term" value="P:protoporphyrinogen IX biosynthetic process"/>
    <property type="evidence" value="ECO:0007669"/>
    <property type="project" value="UniProtKB-UniRule"/>
</dbReference>
<dbReference type="NCBIfam" id="TIGR00713">
    <property type="entry name" value="hemL"/>
    <property type="match status" value="1"/>
</dbReference>